<dbReference type="EMBL" id="UINC01001430">
    <property type="protein sequence ID" value="SUZ80547.1"/>
    <property type="molecule type" value="Genomic_DNA"/>
</dbReference>
<feature type="non-terminal residue" evidence="3">
    <location>
        <position position="1"/>
    </location>
</feature>
<dbReference type="Pfam" id="PF00675">
    <property type="entry name" value="Peptidase_M16"/>
    <property type="match status" value="1"/>
</dbReference>
<gene>
    <name evidence="3" type="ORF">METZ01_LOCUS33401</name>
</gene>
<evidence type="ECO:0000259" key="2">
    <source>
        <dbReference type="Pfam" id="PF05193"/>
    </source>
</evidence>
<evidence type="ECO:0000259" key="1">
    <source>
        <dbReference type="Pfam" id="PF00675"/>
    </source>
</evidence>
<dbReference type="PANTHER" id="PTHR11851">
    <property type="entry name" value="METALLOPROTEASE"/>
    <property type="match status" value="1"/>
</dbReference>
<dbReference type="AlphaFoldDB" id="A0A381QRS5"/>
<proteinExistence type="predicted"/>
<dbReference type="SUPFAM" id="SSF63411">
    <property type="entry name" value="LuxS/MPP-like metallohydrolase"/>
    <property type="match status" value="2"/>
</dbReference>
<dbReference type="InterPro" id="IPR050361">
    <property type="entry name" value="MPP/UQCRC_Complex"/>
</dbReference>
<feature type="domain" description="Peptidase M16 N-terminal" evidence="1">
    <location>
        <begin position="24"/>
        <end position="157"/>
    </location>
</feature>
<sequence>VPRFPVVRDGRLSNGLALKIAEHPGPPVVTFRLMMPVGSASDPPGSPGLAALTADLLDEGNADRTGLEVHAALDAIGARLGTEVSADATVISLTTLSRYASEGLALLADIVARPRFDDADVDRVRALRRSRLRQMRSAPSAVADRVFIETVYPEHPYGHLGVGTDESLAGFTRADVFGFHQDAYQLGIATLIASGALTHDQFVASAEGSFGKLTVRQPTKGAVAEPMCFNDVRALATNVVLVDRPGAVQSELRVGHVAAARQTPDYHALRVLNTVLGGQFVSRLNQVLREEKGYTYGVHTVFDCRRAPGPFTFQGSVQADATVESIREVLGQMVSIGGDRPVVPAELDLAQAALTRGFARGFETAGQVVRGIGQLVLHELPEDSYDRFVPEVEAVDIGGVTAAAKAHLHADRATIVVVGPAEVVGPGLDALGLGEVILVDALTDGE</sequence>
<feature type="domain" description="Peptidase M16 C-terminal" evidence="2">
    <location>
        <begin position="171"/>
        <end position="354"/>
    </location>
</feature>
<dbReference type="InterPro" id="IPR011249">
    <property type="entry name" value="Metalloenz_LuxS/M16"/>
</dbReference>
<evidence type="ECO:0000313" key="3">
    <source>
        <dbReference type="EMBL" id="SUZ80547.1"/>
    </source>
</evidence>
<evidence type="ECO:0008006" key="4">
    <source>
        <dbReference type="Google" id="ProtNLM"/>
    </source>
</evidence>
<protein>
    <recommendedName>
        <fullName evidence="4">Peptidase M16 C-terminal domain-containing protein</fullName>
    </recommendedName>
</protein>
<dbReference type="GO" id="GO:0046872">
    <property type="term" value="F:metal ion binding"/>
    <property type="evidence" value="ECO:0007669"/>
    <property type="project" value="InterPro"/>
</dbReference>
<dbReference type="Gene3D" id="3.30.830.10">
    <property type="entry name" value="Metalloenzyme, LuxS/M16 peptidase-like"/>
    <property type="match status" value="2"/>
</dbReference>
<name>A0A381QRS5_9ZZZZ</name>
<dbReference type="PANTHER" id="PTHR11851:SF224">
    <property type="entry name" value="PROCESSING PROTEASE"/>
    <property type="match status" value="1"/>
</dbReference>
<organism evidence="3">
    <name type="scientific">marine metagenome</name>
    <dbReference type="NCBI Taxonomy" id="408172"/>
    <lineage>
        <taxon>unclassified sequences</taxon>
        <taxon>metagenomes</taxon>
        <taxon>ecological metagenomes</taxon>
    </lineage>
</organism>
<dbReference type="Pfam" id="PF05193">
    <property type="entry name" value="Peptidase_M16_C"/>
    <property type="match status" value="1"/>
</dbReference>
<dbReference type="InterPro" id="IPR011765">
    <property type="entry name" value="Pept_M16_N"/>
</dbReference>
<reference evidence="3" key="1">
    <citation type="submission" date="2018-05" db="EMBL/GenBank/DDBJ databases">
        <authorList>
            <person name="Lanie J.A."/>
            <person name="Ng W.-L."/>
            <person name="Kazmierczak K.M."/>
            <person name="Andrzejewski T.M."/>
            <person name="Davidsen T.M."/>
            <person name="Wayne K.J."/>
            <person name="Tettelin H."/>
            <person name="Glass J.I."/>
            <person name="Rusch D."/>
            <person name="Podicherti R."/>
            <person name="Tsui H.-C.T."/>
            <person name="Winkler M.E."/>
        </authorList>
    </citation>
    <scope>NUCLEOTIDE SEQUENCE</scope>
</reference>
<dbReference type="InterPro" id="IPR007863">
    <property type="entry name" value="Peptidase_M16_C"/>
</dbReference>
<accession>A0A381QRS5</accession>